<name>A0A1V6LW15_9FLAO</name>
<organism evidence="2 3">
    <name type="scientific">Croceivirga radicis</name>
    <dbReference type="NCBI Taxonomy" id="1929488"/>
    <lineage>
        <taxon>Bacteria</taxon>
        <taxon>Pseudomonadati</taxon>
        <taxon>Bacteroidota</taxon>
        <taxon>Flavobacteriia</taxon>
        <taxon>Flavobacteriales</taxon>
        <taxon>Flavobacteriaceae</taxon>
        <taxon>Croceivirga</taxon>
    </lineage>
</organism>
<gene>
    <name evidence="2" type="ORF">BUL40_02125</name>
</gene>
<dbReference type="RefSeq" id="WP_080317877.1">
    <property type="nucleotide sequence ID" value="NZ_MTBC01000001.1"/>
</dbReference>
<dbReference type="InterPro" id="IPR036812">
    <property type="entry name" value="NAD(P)_OxRdtase_dom_sf"/>
</dbReference>
<dbReference type="InterPro" id="IPR020471">
    <property type="entry name" value="AKR"/>
</dbReference>
<sequence>MTNKLRYSKIAAGTMTWGSWGKALNTTQMIALMQHCIANGVTTFDHADIYGDYGNEALFGKAFKESKIARESIQVVSKCGIQMTSGRENTVKHYQYDADYIVYSAERSIKQLNAGYIDLFLLHRPSPLMQPAEVAAAFAKLKSSGKVKQFGVSNFTPSQIALLEKEVKIEANQVEFSITHLNPMYDGTFDDCIINDRLAMAWSPLGNYFREGNEQNKRLKAVLEKLAKKYEVNESMLLLAFIMKHPAQVMPVVGTATKERITDSLKAAQIQLDLQDWFLLLEASNGNEAP</sequence>
<dbReference type="AlphaFoldDB" id="A0A1V6LW15"/>
<feature type="domain" description="NADP-dependent oxidoreductase" evidence="1">
    <location>
        <begin position="9"/>
        <end position="277"/>
    </location>
</feature>
<proteinExistence type="predicted"/>
<dbReference type="Pfam" id="PF00248">
    <property type="entry name" value="Aldo_ket_red"/>
    <property type="match status" value="1"/>
</dbReference>
<accession>A0A1V6LW15</accession>
<dbReference type="Gene3D" id="3.20.20.100">
    <property type="entry name" value="NADP-dependent oxidoreductase domain"/>
    <property type="match status" value="1"/>
</dbReference>
<reference evidence="2 3" key="1">
    <citation type="submission" date="2016-12" db="EMBL/GenBank/DDBJ databases">
        <authorList>
            <person name="Song W.-J."/>
            <person name="Kurnit D.M."/>
        </authorList>
    </citation>
    <scope>NUCLEOTIDE SEQUENCE [LARGE SCALE GENOMIC DNA]</scope>
    <source>
        <strain evidence="2 3">HSG9</strain>
    </source>
</reference>
<keyword evidence="3" id="KW-1185">Reference proteome</keyword>
<dbReference type="PANTHER" id="PTHR43364:SF1">
    <property type="entry name" value="OXIDOREDUCTASE YDHF"/>
    <property type="match status" value="1"/>
</dbReference>
<evidence type="ECO:0000313" key="3">
    <source>
        <dbReference type="Proteomes" id="UP000191680"/>
    </source>
</evidence>
<dbReference type="InterPro" id="IPR050523">
    <property type="entry name" value="AKR_Detox_Biosynth"/>
</dbReference>
<dbReference type="OrthoDB" id="9773828at2"/>
<dbReference type="GO" id="GO:0016491">
    <property type="term" value="F:oxidoreductase activity"/>
    <property type="evidence" value="ECO:0007669"/>
    <property type="project" value="InterPro"/>
</dbReference>
<dbReference type="SUPFAM" id="SSF51430">
    <property type="entry name" value="NAD(P)-linked oxidoreductase"/>
    <property type="match status" value="1"/>
</dbReference>
<dbReference type="InterPro" id="IPR023210">
    <property type="entry name" value="NADP_OxRdtase_dom"/>
</dbReference>
<dbReference type="GO" id="GO:0005829">
    <property type="term" value="C:cytosol"/>
    <property type="evidence" value="ECO:0007669"/>
    <property type="project" value="TreeGrafter"/>
</dbReference>
<evidence type="ECO:0000259" key="1">
    <source>
        <dbReference type="Pfam" id="PF00248"/>
    </source>
</evidence>
<dbReference type="PANTHER" id="PTHR43364">
    <property type="entry name" value="NADH-SPECIFIC METHYLGLYOXAL REDUCTASE-RELATED"/>
    <property type="match status" value="1"/>
</dbReference>
<dbReference type="EMBL" id="MTBC01000001">
    <property type="protein sequence ID" value="OQD44372.1"/>
    <property type="molecule type" value="Genomic_DNA"/>
</dbReference>
<dbReference type="Proteomes" id="UP000191680">
    <property type="component" value="Unassembled WGS sequence"/>
</dbReference>
<comment type="caution">
    <text evidence="2">The sequence shown here is derived from an EMBL/GenBank/DDBJ whole genome shotgun (WGS) entry which is preliminary data.</text>
</comment>
<evidence type="ECO:0000313" key="2">
    <source>
        <dbReference type="EMBL" id="OQD44372.1"/>
    </source>
</evidence>
<protein>
    <submittedName>
        <fullName evidence="2">Aldo/keto reductase</fullName>
    </submittedName>
</protein>
<dbReference type="PRINTS" id="PR00069">
    <property type="entry name" value="ALDKETRDTASE"/>
</dbReference>